<accession>A0A0N8R749</accession>
<organism evidence="3 4">
    <name type="scientific">Pseudomonas syringae pv. coryli</name>
    <dbReference type="NCBI Taxonomy" id="317659"/>
    <lineage>
        <taxon>Bacteria</taxon>
        <taxon>Pseudomonadati</taxon>
        <taxon>Pseudomonadota</taxon>
        <taxon>Gammaproteobacteria</taxon>
        <taxon>Pseudomonadales</taxon>
        <taxon>Pseudomonadaceae</taxon>
        <taxon>Pseudomonas</taxon>
    </lineage>
</organism>
<name>A0A0N8R749_9PSED</name>
<comment type="similarity">
    <text evidence="1">Belongs to the PhzF family.</text>
</comment>
<dbReference type="Pfam" id="PF02567">
    <property type="entry name" value="PhzC-PhzF"/>
    <property type="match status" value="1"/>
</dbReference>
<dbReference type="PANTHER" id="PTHR13774">
    <property type="entry name" value="PHENAZINE BIOSYNTHESIS PROTEIN"/>
    <property type="match status" value="1"/>
</dbReference>
<dbReference type="SUPFAM" id="SSF54506">
    <property type="entry name" value="Diaminopimelate epimerase-like"/>
    <property type="match status" value="1"/>
</dbReference>
<proteinExistence type="inferred from homology"/>
<evidence type="ECO:0000256" key="2">
    <source>
        <dbReference type="PIRSR" id="PIRSR016184-1"/>
    </source>
</evidence>
<gene>
    <name evidence="3" type="ORF">ALO75_02173</name>
</gene>
<dbReference type="PIRSF" id="PIRSF016184">
    <property type="entry name" value="PhzC_PhzF"/>
    <property type="match status" value="1"/>
</dbReference>
<dbReference type="Gene3D" id="3.10.310.10">
    <property type="entry name" value="Diaminopimelate Epimerase, Chain A, domain 1"/>
    <property type="match status" value="2"/>
</dbReference>
<dbReference type="PANTHER" id="PTHR13774:SF32">
    <property type="entry name" value="ANTISENSE-ENHANCING SEQUENCE 1"/>
    <property type="match status" value="1"/>
</dbReference>
<dbReference type="Proteomes" id="UP000051335">
    <property type="component" value="Unassembled WGS sequence"/>
</dbReference>
<feature type="active site" evidence="2">
    <location>
        <position position="64"/>
    </location>
</feature>
<dbReference type="GO" id="GO:0016853">
    <property type="term" value="F:isomerase activity"/>
    <property type="evidence" value="ECO:0007669"/>
    <property type="project" value="TreeGrafter"/>
</dbReference>
<reference evidence="3 4" key="1">
    <citation type="submission" date="2015-09" db="EMBL/GenBank/DDBJ databases">
        <title>Genome announcement of multiple Pseudomonas syringae strains.</title>
        <authorList>
            <person name="Thakur S."/>
            <person name="Wang P.W."/>
            <person name="Gong Y."/>
            <person name="Weir B.S."/>
            <person name="Guttman D.S."/>
        </authorList>
    </citation>
    <scope>NUCLEOTIDE SEQUENCE [LARGE SCALE GENOMIC DNA]</scope>
    <source>
        <strain evidence="3 4">ICMP17001</strain>
    </source>
</reference>
<evidence type="ECO:0000313" key="4">
    <source>
        <dbReference type="Proteomes" id="UP000051335"/>
    </source>
</evidence>
<dbReference type="NCBIfam" id="TIGR00654">
    <property type="entry name" value="PhzF_family"/>
    <property type="match status" value="1"/>
</dbReference>
<comment type="caution">
    <text evidence="3">The sequence shown here is derived from an EMBL/GenBank/DDBJ whole genome shotgun (WGS) entry which is preliminary data.</text>
</comment>
<evidence type="ECO:0000313" key="3">
    <source>
        <dbReference type="EMBL" id="KPW99798.1"/>
    </source>
</evidence>
<protein>
    <submittedName>
        <fullName evidence="3">Phenazine biosynthesis protein PhzF like protein</fullName>
    </submittedName>
</protein>
<keyword evidence="4" id="KW-1185">Reference proteome</keyword>
<sequence>MYLGLPFPRKPTDESFMPNTLSFHQVDVFASKPLEGNALAVVCDADDLTTEQMAAFARWTNLSETTFLMRPTHPDADYRVRIFTPMRELPFAGHPTLGSCYVWLGDNGFSQSKEVVQECGAGLVNIRRDGTRLAFAAPPLLRGGAVEDDVLHRIIDGLGVAPDRIIASQWADNGPGWVVVMLRSREELLAIHPDYAALNGLNVGAFAPWIGRDAGADIEVRAFISDRSAEDPVTGSLNASLAQWLIPAGLMKKRYTVSQGTALGRHGRIQVEQIGERIWVGGEVQKCITGRVSF</sequence>
<dbReference type="GO" id="GO:0005737">
    <property type="term" value="C:cytoplasm"/>
    <property type="evidence" value="ECO:0007669"/>
    <property type="project" value="TreeGrafter"/>
</dbReference>
<dbReference type="InterPro" id="IPR003719">
    <property type="entry name" value="Phenazine_PhzF-like"/>
</dbReference>
<evidence type="ECO:0000256" key="1">
    <source>
        <dbReference type="ARBA" id="ARBA00008270"/>
    </source>
</evidence>
<dbReference type="PATRIC" id="fig|317659.3.peg.3344"/>
<dbReference type="AlphaFoldDB" id="A0A0N8R749"/>
<dbReference type="EMBL" id="LJQC01000476">
    <property type="protein sequence ID" value="KPW99798.1"/>
    <property type="molecule type" value="Genomic_DNA"/>
</dbReference>